<evidence type="ECO:0000313" key="5">
    <source>
        <dbReference type="EMBL" id="ORY38197.1"/>
    </source>
</evidence>
<evidence type="ECO:0000256" key="1">
    <source>
        <dbReference type="ARBA" id="ARBA00001946"/>
    </source>
</evidence>
<dbReference type="GO" id="GO:0046872">
    <property type="term" value="F:metal ion binding"/>
    <property type="evidence" value="ECO:0007669"/>
    <property type="project" value="UniProtKB-KW"/>
</dbReference>
<reference evidence="5 6" key="1">
    <citation type="submission" date="2016-07" db="EMBL/GenBank/DDBJ databases">
        <title>Pervasive Adenine N6-methylation of Active Genes in Fungi.</title>
        <authorList>
            <consortium name="DOE Joint Genome Institute"/>
            <person name="Mondo S.J."/>
            <person name="Dannebaum R.O."/>
            <person name="Kuo R.C."/>
            <person name="Labutti K."/>
            <person name="Haridas S."/>
            <person name="Kuo A."/>
            <person name="Salamov A."/>
            <person name="Ahrendt S.R."/>
            <person name="Lipzen A."/>
            <person name="Sullivan W."/>
            <person name="Andreopoulos W.B."/>
            <person name="Clum A."/>
            <person name="Lindquist E."/>
            <person name="Daum C."/>
            <person name="Ramamoorthy G.K."/>
            <person name="Gryganskyi A."/>
            <person name="Culley D."/>
            <person name="Magnuson J.K."/>
            <person name="James T.Y."/>
            <person name="O'Malley M.A."/>
            <person name="Stajich J.E."/>
            <person name="Spatafora J.W."/>
            <person name="Visel A."/>
            <person name="Grigoriev I.V."/>
        </authorList>
    </citation>
    <scope>NUCLEOTIDE SEQUENCE [LARGE SCALE GENOMIC DNA]</scope>
    <source>
        <strain evidence="5 6">JEL800</strain>
    </source>
</reference>
<keyword evidence="2" id="KW-0479">Metal-binding</keyword>
<dbReference type="PANTHER" id="PTHR18901:SF38">
    <property type="entry name" value="PSEUDOURIDINE-5'-PHOSPHATASE"/>
    <property type="match status" value="1"/>
</dbReference>
<name>A0A1Y2BU84_9FUNG</name>
<keyword evidence="6" id="KW-1185">Reference proteome</keyword>
<dbReference type="PANTHER" id="PTHR18901">
    <property type="entry name" value="2-DEOXYGLUCOSE-6-PHOSPHATE PHOSPHATASE 2"/>
    <property type="match status" value="1"/>
</dbReference>
<evidence type="ECO:0000256" key="3">
    <source>
        <dbReference type="ARBA" id="ARBA00022801"/>
    </source>
</evidence>
<dbReference type="InterPro" id="IPR006439">
    <property type="entry name" value="HAD-SF_hydro_IA"/>
</dbReference>
<comment type="cofactor">
    <cofactor evidence="1">
        <name>Mg(2+)</name>
        <dbReference type="ChEBI" id="CHEBI:18420"/>
    </cofactor>
</comment>
<dbReference type="InterPro" id="IPR023214">
    <property type="entry name" value="HAD_sf"/>
</dbReference>
<gene>
    <name evidence="5" type="ORF">BCR33DRAFT_789110</name>
</gene>
<dbReference type="Proteomes" id="UP000193642">
    <property type="component" value="Unassembled WGS sequence"/>
</dbReference>
<dbReference type="FunFam" id="3.40.50.1000:FF:000055">
    <property type="entry name" value="Haloacid dehalogenase-like hydrolase family protein"/>
    <property type="match status" value="1"/>
</dbReference>
<dbReference type="GO" id="GO:0016791">
    <property type="term" value="F:phosphatase activity"/>
    <property type="evidence" value="ECO:0007669"/>
    <property type="project" value="TreeGrafter"/>
</dbReference>
<dbReference type="InterPro" id="IPR041492">
    <property type="entry name" value="HAD_2"/>
</dbReference>
<organism evidence="5 6">
    <name type="scientific">Rhizoclosmatium globosum</name>
    <dbReference type="NCBI Taxonomy" id="329046"/>
    <lineage>
        <taxon>Eukaryota</taxon>
        <taxon>Fungi</taxon>
        <taxon>Fungi incertae sedis</taxon>
        <taxon>Chytridiomycota</taxon>
        <taxon>Chytridiomycota incertae sedis</taxon>
        <taxon>Chytridiomycetes</taxon>
        <taxon>Chytridiales</taxon>
        <taxon>Chytriomycetaceae</taxon>
        <taxon>Rhizoclosmatium</taxon>
    </lineage>
</organism>
<dbReference type="Gene3D" id="3.40.50.1000">
    <property type="entry name" value="HAD superfamily/HAD-like"/>
    <property type="match status" value="1"/>
</dbReference>
<dbReference type="InterPro" id="IPR036412">
    <property type="entry name" value="HAD-like_sf"/>
</dbReference>
<keyword evidence="4" id="KW-0460">Magnesium</keyword>
<dbReference type="OrthoDB" id="40579at2759"/>
<dbReference type="SFLD" id="SFLDS00003">
    <property type="entry name" value="Haloacid_Dehalogenase"/>
    <property type="match status" value="1"/>
</dbReference>
<evidence type="ECO:0000256" key="2">
    <source>
        <dbReference type="ARBA" id="ARBA00022723"/>
    </source>
</evidence>
<comment type="caution">
    <text evidence="5">The sequence shown here is derived from an EMBL/GenBank/DDBJ whole genome shotgun (WGS) entry which is preliminary data.</text>
</comment>
<dbReference type="AlphaFoldDB" id="A0A1Y2BU84"/>
<dbReference type="InterPro" id="IPR023198">
    <property type="entry name" value="PGP-like_dom2"/>
</dbReference>
<proteinExistence type="predicted"/>
<keyword evidence="3" id="KW-0378">Hydrolase</keyword>
<dbReference type="NCBIfam" id="TIGR01509">
    <property type="entry name" value="HAD-SF-IA-v3"/>
    <property type="match status" value="1"/>
</dbReference>
<dbReference type="SFLD" id="SFLDG01135">
    <property type="entry name" value="C1.5.6:_HAD__Beta-PGM__Phospha"/>
    <property type="match status" value="1"/>
</dbReference>
<evidence type="ECO:0000313" key="6">
    <source>
        <dbReference type="Proteomes" id="UP000193642"/>
    </source>
</evidence>
<accession>A0A1Y2BU84</accession>
<dbReference type="SFLD" id="SFLDG01129">
    <property type="entry name" value="C1.5:_HAD__Beta-PGM__Phosphata"/>
    <property type="match status" value="1"/>
</dbReference>
<sequence>MTTHCLFDMDGLLLDTERIYTEVNDEILTRYGKKFTWDIKAQMMGAKERDAAEIYVKHYKIPLTVDQYIKERREKLQARFPFAKPLPGVKKLVQHLKESGVPIAVATSSHRKMFDVKSSNNQEFFAQFDSITCGDDSHIKNGKPAPDIFLAAAESLGVKATQSTSNQNCLVFEDSVLGAWAGVHAGMRVILIPDPNLEIEEKLLRSVSKVLHSMEDFLPEEFGLPPYPFP</sequence>
<evidence type="ECO:0000256" key="4">
    <source>
        <dbReference type="ARBA" id="ARBA00022842"/>
    </source>
</evidence>
<dbReference type="Gene3D" id="1.10.150.240">
    <property type="entry name" value="Putative phosphatase, domain 2"/>
    <property type="match status" value="1"/>
</dbReference>
<protein>
    <submittedName>
        <fullName evidence="5">HAD-like protein</fullName>
    </submittedName>
</protein>
<dbReference type="SUPFAM" id="SSF56784">
    <property type="entry name" value="HAD-like"/>
    <property type="match status" value="1"/>
</dbReference>
<dbReference type="STRING" id="329046.A0A1Y2BU84"/>
<dbReference type="EMBL" id="MCGO01000045">
    <property type="protein sequence ID" value="ORY38197.1"/>
    <property type="molecule type" value="Genomic_DNA"/>
</dbReference>
<dbReference type="FunFam" id="1.10.150.240:FF:000001">
    <property type="entry name" value="Haloacid dehalogenase-like hydrolase domain"/>
    <property type="match status" value="1"/>
</dbReference>
<dbReference type="Pfam" id="PF13419">
    <property type="entry name" value="HAD_2"/>
    <property type="match status" value="1"/>
</dbReference>